<evidence type="ECO:0000256" key="1">
    <source>
        <dbReference type="SAM" id="Phobius"/>
    </source>
</evidence>
<dbReference type="InterPro" id="IPR019277">
    <property type="entry name" value="DUF2304"/>
</dbReference>
<dbReference type="KEGG" id="acab:QRX50_10720"/>
<feature type="transmembrane region" description="Helical" evidence="1">
    <location>
        <begin position="35"/>
        <end position="53"/>
    </location>
</feature>
<evidence type="ECO:0000313" key="2">
    <source>
        <dbReference type="EMBL" id="WIX81191.1"/>
    </source>
</evidence>
<feature type="transmembrane region" description="Helical" evidence="1">
    <location>
        <begin position="65"/>
        <end position="84"/>
    </location>
</feature>
<keyword evidence="1" id="KW-0812">Transmembrane</keyword>
<dbReference type="Pfam" id="PF10066">
    <property type="entry name" value="DUF2304"/>
    <property type="match status" value="1"/>
</dbReference>
<name>A0A9Y2MWI4_9PSEU</name>
<sequence length="145" mass="15846">MAGWRVLSIVVACLVLFVVLEMMRRRKLREKYAGVWLVVAVGVVVLAVIPQAAEFLAKITGVQTPSNFVFLLAGVVLALVALHLSTEVGHLEEEVRTSVEETALLRCELEDTKRELAARIEALEAKTATPDDVKGLPEVSAARVR</sequence>
<evidence type="ECO:0000313" key="3">
    <source>
        <dbReference type="Proteomes" id="UP001236014"/>
    </source>
</evidence>
<gene>
    <name evidence="2" type="ORF">QRX50_10720</name>
</gene>
<keyword evidence="1" id="KW-1133">Transmembrane helix</keyword>
<accession>A0A9Y2MWI4</accession>
<protein>
    <submittedName>
        <fullName evidence="2">DUF2304 domain-containing protein</fullName>
    </submittedName>
</protein>
<keyword evidence="3" id="KW-1185">Reference proteome</keyword>
<dbReference type="EMBL" id="CP127294">
    <property type="protein sequence ID" value="WIX81191.1"/>
    <property type="molecule type" value="Genomic_DNA"/>
</dbReference>
<keyword evidence="1" id="KW-0472">Membrane</keyword>
<reference evidence="2 3" key="1">
    <citation type="submission" date="2023-06" db="EMBL/GenBank/DDBJ databases">
        <authorList>
            <person name="Oyuntsetseg B."/>
            <person name="Kim S.B."/>
        </authorList>
    </citation>
    <scope>NUCLEOTIDE SEQUENCE [LARGE SCALE GENOMIC DNA]</scope>
    <source>
        <strain evidence="2 3">2-15</strain>
    </source>
</reference>
<dbReference type="RefSeq" id="WP_285971799.1">
    <property type="nucleotide sequence ID" value="NZ_CP127294.1"/>
</dbReference>
<dbReference type="Proteomes" id="UP001236014">
    <property type="component" value="Chromosome"/>
</dbReference>
<feature type="transmembrane region" description="Helical" evidence="1">
    <location>
        <begin position="6"/>
        <end position="23"/>
    </location>
</feature>
<dbReference type="AlphaFoldDB" id="A0A9Y2MWI4"/>
<proteinExistence type="predicted"/>
<organism evidence="2 3">
    <name type="scientific">Amycolatopsis carbonis</name>
    <dbReference type="NCBI Taxonomy" id="715471"/>
    <lineage>
        <taxon>Bacteria</taxon>
        <taxon>Bacillati</taxon>
        <taxon>Actinomycetota</taxon>
        <taxon>Actinomycetes</taxon>
        <taxon>Pseudonocardiales</taxon>
        <taxon>Pseudonocardiaceae</taxon>
        <taxon>Amycolatopsis</taxon>
    </lineage>
</organism>